<organism evidence="2 3">
    <name type="scientific">Turnera subulata</name>
    <dbReference type="NCBI Taxonomy" id="218843"/>
    <lineage>
        <taxon>Eukaryota</taxon>
        <taxon>Viridiplantae</taxon>
        <taxon>Streptophyta</taxon>
        <taxon>Embryophyta</taxon>
        <taxon>Tracheophyta</taxon>
        <taxon>Spermatophyta</taxon>
        <taxon>Magnoliopsida</taxon>
        <taxon>eudicotyledons</taxon>
        <taxon>Gunneridae</taxon>
        <taxon>Pentapetalae</taxon>
        <taxon>rosids</taxon>
        <taxon>fabids</taxon>
        <taxon>Malpighiales</taxon>
        <taxon>Passifloraceae</taxon>
        <taxon>Turnera</taxon>
    </lineage>
</organism>
<gene>
    <name evidence="2" type="ORF">Tsubulata_007693</name>
</gene>
<evidence type="ECO:0000256" key="1">
    <source>
        <dbReference type="SAM" id="Phobius"/>
    </source>
</evidence>
<keyword evidence="1" id="KW-0812">Transmembrane</keyword>
<keyword evidence="1" id="KW-0472">Membrane</keyword>
<name>A0A9Q0FNG6_9ROSI</name>
<evidence type="ECO:0000313" key="3">
    <source>
        <dbReference type="Proteomes" id="UP001141552"/>
    </source>
</evidence>
<dbReference type="EMBL" id="JAKUCV010004633">
    <property type="protein sequence ID" value="KAJ4834730.1"/>
    <property type="molecule type" value="Genomic_DNA"/>
</dbReference>
<dbReference type="Proteomes" id="UP001141552">
    <property type="component" value="Unassembled WGS sequence"/>
</dbReference>
<reference evidence="2" key="2">
    <citation type="journal article" date="2023" name="Plants (Basel)">
        <title>Annotation of the Turnera subulata (Passifloraceae) Draft Genome Reveals the S-Locus Evolved after the Divergence of Turneroideae from Passifloroideae in a Stepwise Manner.</title>
        <authorList>
            <person name="Henning P.M."/>
            <person name="Roalson E.H."/>
            <person name="Mir W."/>
            <person name="McCubbin A.G."/>
            <person name="Shore J.S."/>
        </authorList>
    </citation>
    <scope>NUCLEOTIDE SEQUENCE</scope>
    <source>
        <strain evidence="2">F60SS</strain>
    </source>
</reference>
<feature type="transmembrane region" description="Helical" evidence="1">
    <location>
        <begin position="51"/>
        <end position="70"/>
    </location>
</feature>
<protein>
    <submittedName>
        <fullName evidence="2">Uncharacterized protein</fullName>
    </submittedName>
</protein>
<dbReference type="AlphaFoldDB" id="A0A9Q0FNG6"/>
<feature type="non-terminal residue" evidence="2">
    <location>
        <position position="1"/>
    </location>
</feature>
<proteinExistence type="predicted"/>
<comment type="caution">
    <text evidence="2">The sequence shown here is derived from an EMBL/GenBank/DDBJ whole genome shotgun (WGS) entry which is preliminary data.</text>
</comment>
<evidence type="ECO:0000313" key="2">
    <source>
        <dbReference type="EMBL" id="KAJ4834730.1"/>
    </source>
</evidence>
<reference evidence="2" key="1">
    <citation type="submission" date="2022-02" db="EMBL/GenBank/DDBJ databases">
        <authorList>
            <person name="Henning P.M."/>
            <person name="McCubbin A.G."/>
            <person name="Shore J.S."/>
        </authorList>
    </citation>
    <scope>NUCLEOTIDE SEQUENCE</scope>
    <source>
        <strain evidence="2">F60SS</strain>
        <tissue evidence="2">Leaves</tissue>
    </source>
</reference>
<keyword evidence="3" id="KW-1185">Reference proteome</keyword>
<accession>A0A9Q0FNG6</accession>
<sequence length="97" mass="10264">MVAQLLDESGLARARSSIVMDLGSLSLPKPKSMSAQRSKDKTVQVATPAPVGFLMMLLTLVLCIVVLGMLENVPLELLTEEGLSYLASALGTPLHAD</sequence>
<keyword evidence="1" id="KW-1133">Transmembrane helix</keyword>